<comment type="caution">
    <text evidence="14">The sequence shown here is derived from an EMBL/GenBank/DDBJ whole genome shotgun (WGS) entry which is preliminary data.</text>
</comment>
<dbReference type="Proteomes" id="UP001211907">
    <property type="component" value="Unassembled WGS sequence"/>
</dbReference>
<keyword evidence="4" id="KW-0436">Ligase</keyword>
<comment type="catalytic activity">
    <reaction evidence="12">
        <text>tRNA(Thr) + L-threonine + ATP = L-threonyl-tRNA(Thr) + AMP + diphosphate + H(+)</text>
        <dbReference type="Rhea" id="RHEA:24624"/>
        <dbReference type="Rhea" id="RHEA-COMP:9670"/>
        <dbReference type="Rhea" id="RHEA-COMP:9704"/>
        <dbReference type="ChEBI" id="CHEBI:15378"/>
        <dbReference type="ChEBI" id="CHEBI:30616"/>
        <dbReference type="ChEBI" id="CHEBI:33019"/>
        <dbReference type="ChEBI" id="CHEBI:57926"/>
        <dbReference type="ChEBI" id="CHEBI:78442"/>
        <dbReference type="ChEBI" id="CHEBI:78534"/>
        <dbReference type="ChEBI" id="CHEBI:456215"/>
        <dbReference type="EC" id="6.1.1.3"/>
    </reaction>
</comment>
<dbReference type="SMART" id="SM00863">
    <property type="entry name" value="tRNA_SAD"/>
    <property type="match status" value="1"/>
</dbReference>
<dbReference type="InterPro" id="IPR012947">
    <property type="entry name" value="tRNA_SAD"/>
</dbReference>
<dbReference type="GO" id="GO:0005524">
    <property type="term" value="F:ATP binding"/>
    <property type="evidence" value="ECO:0007669"/>
    <property type="project" value="UniProtKB-KW"/>
</dbReference>
<comment type="subcellular location">
    <subcellularLocation>
        <location evidence="1">Mitochondrion matrix</location>
    </subcellularLocation>
</comment>
<dbReference type="GO" id="GO:0005759">
    <property type="term" value="C:mitochondrial matrix"/>
    <property type="evidence" value="ECO:0007669"/>
    <property type="project" value="UniProtKB-SubCell"/>
</dbReference>
<evidence type="ECO:0000256" key="6">
    <source>
        <dbReference type="ARBA" id="ARBA00022840"/>
    </source>
</evidence>
<dbReference type="Pfam" id="PF03129">
    <property type="entry name" value="HGTP_anticodon"/>
    <property type="match status" value="1"/>
</dbReference>
<dbReference type="InterPro" id="IPR006195">
    <property type="entry name" value="aa-tRNA-synth_II"/>
</dbReference>
<dbReference type="AlphaFoldDB" id="A0AAD5XJE1"/>
<evidence type="ECO:0000256" key="5">
    <source>
        <dbReference type="ARBA" id="ARBA00022741"/>
    </source>
</evidence>
<dbReference type="InterPro" id="IPR045864">
    <property type="entry name" value="aa-tRNA-synth_II/BPL/LPL"/>
</dbReference>
<dbReference type="InterPro" id="IPR018163">
    <property type="entry name" value="Thr/Ala-tRNA-synth_IIc_edit"/>
</dbReference>
<dbReference type="PROSITE" id="PS50862">
    <property type="entry name" value="AA_TRNA_LIGASE_II"/>
    <property type="match status" value="1"/>
</dbReference>
<sequence length="856" mass="94367">MRVTSSGRRFVQTGTTRTTAYAQHRLDVWRDAVEKLQAGKSDSIKNNDLGDNAKLQQVAFGSIVIKGMHGYLTPLNVLRAAKDASAADQKSKNNSTDLLSEKIDSSAALVALINTESSVKFGVGAQPWDLRRPLPPDTRSMRIASARALDASFSANNASVQAFEDRDAVLSTYWHSGAHLLGWAIEQHFGDDALLDDGPALPAHGRVGGGFYYDSLLVKNYSSIPSASLADRISALLTNSGIYHASNEDLETIAKLMNSLAASKTPFERLAVSRSTAQDLFSYSPLKLSLLSRIPETAEISLYKCGDFIDLCRGPHLPHTGFLAVSKLIKTASAALSPTLVSDQSANPISRIYGVSFPRQKMLMDWIVDQAEALQRDHKSIGKQQSLFSIHPMSPGAPFMLPHGTRIANRLIDFIRREYRRLGFNEIVTPLVFNKELWVTSGHWENYREDMFLVTSRTSASSRLSLESNNFESRHDKHHEALQENDSVHGLKPMNCPGHCLVFANKSYSYRELPVRFAEFSPLHRNEASGALTGLTRVRKFHQDDAHIFCSPDQIQSEISSTLALIARIYSALQFPDYTLALSTRPEAKSIGTTEQWTAAENALRNALNASGRQYTIKQGDGAFYGPKIDIMVRDVLGRQHQTATVQLDFQLPARFGLHYVAQDGTHHTPVMIHRAVLGSVERMMGILMEHYNGRWPFWLSPRQAVVIPAVPDTRVVEYANAVAKGLAGAGVGWNVETVREKIKAGVIGDAVFQIGGSTRNGGDDTFFHVDAKLHDADATLAKRVRDAWVARYNFVVVVGLRELESGTISLRMNSDATSIESAGGNSSSVKKSTDKDLGSMTVEEVIKIWNNLYPK</sequence>
<dbReference type="EC" id="6.1.1.3" evidence="3"/>
<evidence type="ECO:0000256" key="4">
    <source>
        <dbReference type="ARBA" id="ARBA00022598"/>
    </source>
</evidence>
<protein>
    <recommendedName>
        <fullName evidence="3">threonine--tRNA ligase</fullName>
        <ecNumber evidence="3">6.1.1.3</ecNumber>
    </recommendedName>
    <alternativeName>
        <fullName evidence="11">Threonyl-tRNA synthetase</fullName>
    </alternativeName>
</protein>
<dbReference type="InterPro" id="IPR004154">
    <property type="entry name" value="Anticodon-bd"/>
</dbReference>
<dbReference type="PRINTS" id="PR01047">
    <property type="entry name" value="TRNASYNTHTHR"/>
</dbReference>
<evidence type="ECO:0000313" key="15">
    <source>
        <dbReference type="Proteomes" id="UP001211907"/>
    </source>
</evidence>
<dbReference type="NCBIfam" id="TIGR00418">
    <property type="entry name" value="thrS"/>
    <property type="match status" value="1"/>
</dbReference>
<dbReference type="SUPFAM" id="SSF55681">
    <property type="entry name" value="Class II aaRS and biotin synthetases"/>
    <property type="match status" value="1"/>
</dbReference>
<dbReference type="GO" id="GO:0004829">
    <property type="term" value="F:threonine-tRNA ligase activity"/>
    <property type="evidence" value="ECO:0007669"/>
    <property type="project" value="UniProtKB-EC"/>
</dbReference>
<reference evidence="14" key="1">
    <citation type="submission" date="2020-05" db="EMBL/GenBank/DDBJ databases">
        <title>Phylogenomic resolution of chytrid fungi.</title>
        <authorList>
            <person name="Stajich J.E."/>
            <person name="Amses K."/>
            <person name="Simmons R."/>
            <person name="Seto K."/>
            <person name="Myers J."/>
            <person name="Bonds A."/>
            <person name="Quandt C.A."/>
            <person name="Barry K."/>
            <person name="Liu P."/>
            <person name="Grigoriev I."/>
            <person name="Longcore J.E."/>
            <person name="James T.Y."/>
        </authorList>
    </citation>
    <scope>NUCLEOTIDE SEQUENCE</scope>
    <source>
        <strain evidence="14">JEL0513</strain>
    </source>
</reference>
<dbReference type="HAMAP" id="MF_00184">
    <property type="entry name" value="Thr_tRNA_synth"/>
    <property type="match status" value="1"/>
</dbReference>
<dbReference type="InterPro" id="IPR036621">
    <property type="entry name" value="Anticodon-bd_dom_sf"/>
</dbReference>
<dbReference type="InterPro" id="IPR002314">
    <property type="entry name" value="aa-tRNA-synt_IIb"/>
</dbReference>
<dbReference type="SUPFAM" id="SSF55186">
    <property type="entry name" value="ThrRS/AlaRS common domain"/>
    <property type="match status" value="1"/>
</dbReference>
<evidence type="ECO:0000256" key="7">
    <source>
        <dbReference type="ARBA" id="ARBA00022917"/>
    </source>
</evidence>
<keyword evidence="6" id="KW-0067">ATP-binding</keyword>
<dbReference type="Pfam" id="PF00587">
    <property type="entry name" value="tRNA-synt_2b"/>
    <property type="match status" value="1"/>
</dbReference>
<dbReference type="FunFam" id="3.30.930.10:FF:000039">
    <property type="entry name" value="Threonyl-tRNA synthetase, mitochondrial"/>
    <property type="match status" value="1"/>
</dbReference>
<evidence type="ECO:0000256" key="9">
    <source>
        <dbReference type="ARBA" id="ARBA00023128"/>
    </source>
</evidence>
<dbReference type="Gene3D" id="3.30.930.10">
    <property type="entry name" value="Bira Bifunctional Protein, Domain 2"/>
    <property type="match status" value="1"/>
</dbReference>
<accession>A0AAD5XJE1</accession>
<dbReference type="PANTHER" id="PTHR11451:SF44">
    <property type="entry name" value="THREONINE--TRNA LIGASE, CHLOROPLASTIC_MITOCHONDRIAL 2"/>
    <property type="match status" value="1"/>
</dbReference>
<proteinExistence type="inferred from homology"/>
<dbReference type="EMBL" id="JADGJH010000173">
    <property type="protein sequence ID" value="KAJ3135189.1"/>
    <property type="molecule type" value="Genomic_DNA"/>
</dbReference>
<dbReference type="CDD" id="cd00771">
    <property type="entry name" value="ThrRS_core"/>
    <property type="match status" value="1"/>
</dbReference>
<keyword evidence="15" id="KW-1185">Reference proteome</keyword>
<evidence type="ECO:0000256" key="3">
    <source>
        <dbReference type="ARBA" id="ARBA00013163"/>
    </source>
</evidence>
<dbReference type="GO" id="GO:0006435">
    <property type="term" value="P:threonyl-tRNA aminoacylation"/>
    <property type="evidence" value="ECO:0007669"/>
    <property type="project" value="InterPro"/>
</dbReference>
<evidence type="ECO:0000259" key="13">
    <source>
        <dbReference type="PROSITE" id="PS50862"/>
    </source>
</evidence>
<dbReference type="GO" id="GO:0005840">
    <property type="term" value="C:ribosome"/>
    <property type="evidence" value="ECO:0007669"/>
    <property type="project" value="UniProtKB-KW"/>
</dbReference>
<comment type="similarity">
    <text evidence="2">Belongs to the class-II aminoacyl-tRNA synthetase family.</text>
</comment>
<evidence type="ECO:0000256" key="12">
    <source>
        <dbReference type="ARBA" id="ARBA00049515"/>
    </source>
</evidence>
<gene>
    <name evidence="14" type="primary">MRPL39</name>
    <name evidence="14" type="ORF">HK100_003040</name>
</gene>
<keyword evidence="9" id="KW-0496">Mitochondrion</keyword>
<organism evidence="14 15">
    <name type="scientific">Physocladia obscura</name>
    <dbReference type="NCBI Taxonomy" id="109957"/>
    <lineage>
        <taxon>Eukaryota</taxon>
        <taxon>Fungi</taxon>
        <taxon>Fungi incertae sedis</taxon>
        <taxon>Chytridiomycota</taxon>
        <taxon>Chytridiomycota incertae sedis</taxon>
        <taxon>Chytridiomycetes</taxon>
        <taxon>Chytridiales</taxon>
        <taxon>Chytriomycetaceae</taxon>
        <taxon>Physocladia</taxon>
    </lineage>
</organism>
<evidence type="ECO:0000256" key="8">
    <source>
        <dbReference type="ARBA" id="ARBA00022946"/>
    </source>
</evidence>
<keyword evidence="14" id="KW-0687">Ribonucleoprotein</keyword>
<keyword evidence="14" id="KW-0689">Ribosomal protein</keyword>
<dbReference type="Gene3D" id="3.40.50.800">
    <property type="entry name" value="Anticodon-binding domain"/>
    <property type="match status" value="1"/>
</dbReference>
<keyword evidence="10" id="KW-0030">Aminoacyl-tRNA synthetase</keyword>
<dbReference type="InterPro" id="IPR033728">
    <property type="entry name" value="ThrRS_core"/>
</dbReference>
<feature type="domain" description="Aminoacyl-transfer RNA synthetases class-II family profile" evidence="13">
    <location>
        <begin position="402"/>
        <end position="697"/>
    </location>
</feature>
<evidence type="ECO:0000256" key="10">
    <source>
        <dbReference type="ARBA" id="ARBA00023146"/>
    </source>
</evidence>
<keyword evidence="8" id="KW-0809">Transit peptide</keyword>
<evidence type="ECO:0000256" key="11">
    <source>
        <dbReference type="ARBA" id="ARBA00031900"/>
    </source>
</evidence>
<dbReference type="InterPro" id="IPR002320">
    <property type="entry name" value="Thr-tRNA-ligase_IIa"/>
</dbReference>
<dbReference type="Pfam" id="PF07973">
    <property type="entry name" value="tRNA_SAD"/>
    <property type="match status" value="1"/>
</dbReference>
<keyword evidence="5" id="KW-0547">Nucleotide-binding</keyword>
<evidence type="ECO:0000313" key="14">
    <source>
        <dbReference type="EMBL" id="KAJ3135189.1"/>
    </source>
</evidence>
<dbReference type="Gene3D" id="3.30.980.10">
    <property type="entry name" value="Threonyl-trna Synthetase, Chain A, domain 2"/>
    <property type="match status" value="1"/>
</dbReference>
<dbReference type="SUPFAM" id="SSF52954">
    <property type="entry name" value="Class II aaRS ABD-related"/>
    <property type="match status" value="2"/>
</dbReference>
<keyword evidence="7" id="KW-0648">Protein biosynthesis</keyword>
<evidence type="ECO:0000256" key="2">
    <source>
        <dbReference type="ARBA" id="ARBA00008226"/>
    </source>
</evidence>
<name>A0AAD5XJE1_9FUNG</name>
<evidence type="ECO:0000256" key="1">
    <source>
        <dbReference type="ARBA" id="ARBA00004305"/>
    </source>
</evidence>
<dbReference type="PANTHER" id="PTHR11451">
    <property type="entry name" value="THREONINE-TRNA LIGASE"/>
    <property type="match status" value="1"/>
</dbReference>